<evidence type="ECO:0000313" key="2">
    <source>
        <dbReference type="Proteomes" id="UP000003711"/>
    </source>
</evidence>
<reference evidence="1 2" key="2">
    <citation type="submission" date="2009-01" db="EMBL/GenBank/DDBJ databases">
        <title>Draft genome sequence of Bacteroides cellulosilyticus (DSM 14838).</title>
        <authorList>
            <person name="Sudarsanam P."/>
            <person name="Ley R."/>
            <person name="Guruge J."/>
            <person name="Turnbaugh P.J."/>
            <person name="Mahowald M."/>
            <person name="Liep D."/>
            <person name="Gordon J."/>
        </authorList>
    </citation>
    <scope>NUCLEOTIDE SEQUENCE [LARGE SCALE GENOMIC DNA]</scope>
    <source>
        <strain evidence="1 2">DSM 14838</strain>
    </source>
</reference>
<accession>E2NET2</accession>
<name>E2NET2_9BACE</name>
<dbReference type="EMBL" id="ACCH01000196">
    <property type="protein sequence ID" value="EEF89580.1"/>
    <property type="molecule type" value="Genomic_DNA"/>
</dbReference>
<sequence length="54" mass="6496">MIFIFMLRLNPELPYAYFALLILLIRIRINCTHSNLKLCRYNSFYLKESVSLIL</sequence>
<dbReference type="Proteomes" id="UP000003711">
    <property type="component" value="Unassembled WGS sequence"/>
</dbReference>
<dbReference type="HOGENOM" id="CLU_3040214_0_0_10"/>
<gene>
    <name evidence="1" type="ORF">BACCELL_02801</name>
</gene>
<organism evidence="1 2">
    <name type="scientific">Bacteroides cellulosilyticus DSM 14838</name>
    <dbReference type="NCBI Taxonomy" id="537012"/>
    <lineage>
        <taxon>Bacteria</taxon>
        <taxon>Pseudomonadati</taxon>
        <taxon>Bacteroidota</taxon>
        <taxon>Bacteroidia</taxon>
        <taxon>Bacteroidales</taxon>
        <taxon>Bacteroidaceae</taxon>
        <taxon>Bacteroides</taxon>
    </lineage>
</organism>
<evidence type="ECO:0000313" key="1">
    <source>
        <dbReference type="EMBL" id="EEF89580.1"/>
    </source>
</evidence>
<proteinExistence type="predicted"/>
<comment type="caution">
    <text evidence="1">The sequence shown here is derived from an EMBL/GenBank/DDBJ whole genome shotgun (WGS) entry which is preliminary data.</text>
</comment>
<dbReference type="AlphaFoldDB" id="E2NET2"/>
<reference evidence="1 2" key="1">
    <citation type="submission" date="2008-12" db="EMBL/GenBank/DDBJ databases">
        <authorList>
            <person name="Fulton L."/>
            <person name="Clifton S."/>
            <person name="Fulton B."/>
            <person name="Xu J."/>
            <person name="Minx P."/>
            <person name="Pepin K.H."/>
            <person name="Johnson M."/>
            <person name="Bhonagiri V."/>
            <person name="Nash W.E."/>
            <person name="Mardis E.R."/>
            <person name="Wilson R.K."/>
        </authorList>
    </citation>
    <scope>NUCLEOTIDE SEQUENCE [LARGE SCALE GENOMIC DNA]</scope>
    <source>
        <strain evidence="1 2">DSM 14838</strain>
    </source>
</reference>
<protein>
    <submittedName>
        <fullName evidence="1">Uncharacterized protein</fullName>
    </submittedName>
</protein>